<keyword evidence="9" id="KW-0051">Antiviral defense</keyword>
<gene>
    <name evidence="13" type="ORF">DFR87_01830</name>
</gene>
<dbReference type="CDD" id="cd17930">
    <property type="entry name" value="DEXHc_cas3"/>
    <property type="match status" value="1"/>
</dbReference>
<dbReference type="GO" id="GO:0140097">
    <property type="term" value="F:catalytic activity, acting on DNA"/>
    <property type="evidence" value="ECO:0007669"/>
    <property type="project" value="UniProtKB-ARBA"/>
</dbReference>
<dbReference type="GO" id="GO:0005524">
    <property type="term" value="F:ATP binding"/>
    <property type="evidence" value="ECO:0007669"/>
    <property type="project" value="UniProtKB-KW"/>
</dbReference>
<dbReference type="KEGG" id="mhk:DFR87_01830"/>
<dbReference type="GO" id="GO:0005829">
    <property type="term" value="C:cytosol"/>
    <property type="evidence" value="ECO:0007669"/>
    <property type="project" value="TreeGrafter"/>
</dbReference>
<evidence type="ECO:0000256" key="9">
    <source>
        <dbReference type="ARBA" id="ARBA00023118"/>
    </source>
</evidence>
<dbReference type="Gene3D" id="1.10.3210.30">
    <property type="match status" value="1"/>
</dbReference>
<sequence length="710" mass="82145">MSFRSHPDKLLIDHLREVGEGAENLVPSDLKTASYIAGSHHDLGKYTAQFQTHLKTGKAVRCSSHASISALFAFNTAIENNLDPLTSVLVMTAVKSHHGRLQGLTSISKWLDTLRYQEDTCIREQYEQVRRNGTETRSLKFPPNLDMDLDQVIERARRAVRDARLRDNAWRNYFLGTLIFSSLIDADKHSASGNEFTETTPLHLEEVYRFHDNLPGNKMKDLRDALFEAVRKWDARGEVVGIISPTGTGKTLAGILAAVRDGRRVIYSLPFISIVEQTFDVASTIFPDRVLKFHHMAYPDEDDENKSPEDLLLMVESWDYPMVVTTFESLLSTFLSYKNVNLKRLHSLYGSVVILDEVQAIPAHKWYVVKEALDEISKALDIHFILMSATVPRLLTPREVIDPLKGREPNRVRVGFENRIISPEELAQELAENFEGSVMVELNTISSAERVADELVKYRIPVEFLSTHVTPHDRKLRIDRMKERLRRGDTFVLVTTQVVEAGVDLDFPMVYRDLGPLDSIIQAAGRCNRNFNLEMGEVRVKRVKRESDRTDFSLVYGKFTEDVTLRVIREKFEEKDFRGMLDQYYGELERTRDLVHQSEDVKEIVKMLDYDKMSFSLIEEEPKYSVLILENEEAERNLEELRRAMNVKGYERRALIKKWRAKVEEYTVKVWEEPKDLEYDDRLNLYISPKEKYHRIKGFVMGEDQESLLW</sequence>
<dbReference type="NCBIfam" id="TIGR01596">
    <property type="entry name" value="cas3_HD"/>
    <property type="match status" value="1"/>
</dbReference>
<dbReference type="RefSeq" id="WP_110368793.1">
    <property type="nucleotide sequence ID" value="NZ_CP029287.2"/>
</dbReference>
<reference evidence="13" key="1">
    <citation type="submission" date="2018-05" db="EMBL/GenBank/DDBJ databases">
        <title>Complete Genome Sequences of Extremely Thermoacidophilic, Metal-Mobilizing Type-Strain Members of the Archaeal Family Sulfolobaceae: Acidianus brierleyi DSM-1651T, Acidianus sulfidivorans DSM-18786T, Metallosphaera hakonensis DSM-7519T, and Metallosphaera prunae DSM-10039T.</title>
        <authorList>
            <person name="Counts J.A."/>
            <person name="Kelly R.M."/>
        </authorList>
    </citation>
    <scope>NUCLEOTIDE SEQUENCE [LARGE SCALE GENOMIC DNA]</scope>
    <source>
        <strain evidence="13">HO1-1</strain>
    </source>
</reference>
<evidence type="ECO:0000256" key="4">
    <source>
        <dbReference type="ARBA" id="ARBA00022723"/>
    </source>
</evidence>
<feature type="coiled-coil region" evidence="10">
    <location>
        <begin position="624"/>
        <end position="651"/>
    </location>
</feature>
<dbReference type="InterPro" id="IPR054712">
    <property type="entry name" value="Cas3-like_dom"/>
</dbReference>
<dbReference type="InterPro" id="IPR014001">
    <property type="entry name" value="Helicase_ATP-bd"/>
</dbReference>
<feature type="domain" description="Helicase ATP-binding" evidence="11">
    <location>
        <begin position="231"/>
        <end position="392"/>
    </location>
</feature>
<keyword evidence="3" id="KW-0540">Nuclease</keyword>
<dbReference type="GO" id="GO:0016787">
    <property type="term" value="F:hydrolase activity"/>
    <property type="evidence" value="ECO:0007669"/>
    <property type="project" value="UniProtKB-KW"/>
</dbReference>
<dbReference type="SMART" id="SM00490">
    <property type="entry name" value="HELICc"/>
    <property type="match status" value="1"/>
</dbReference>
<dbReference type="CDD" id="cd09641">
    <property type="entry name" value="Cas3''_I"/>
    <property type="match status" value="1"/>
</dbReference>
<evidence type="ECO:0000256" key="10">
    <source>
        <dbReference type="SAM" id="Coils"/>
    </source>
</evidence>
<accession>A0A2U9IRG9</accession>
<dbReference type="GO" id="GO:0003676">
    <property type="term" value="F:nucleic acid binding"/>
    <property type="evidence" value="ECO:0007669"/>
    <property type="project" value="InterPro"/>
</dbReference>
<evidence type="ECO:0000256" key="5">
    <source>
        <dbReference type="ARBA" id="ARBA00022741"/>
    </source>
</evidence>
<dbReference type="NCBIfam" id="TIGR01587">
    <property type="entry name" value="cas3_core"/>
    <property type="match status" value="1"/>
</dbReference>
<evidence type="ECO:0008006" key="15">
    <source>
        <dbReference type="Google" id="ProtNLM"/>
    </source>
</evidence>
<dbReference type="InterPro" id="IPR011545">
    <property type="entry name" value="DEAD/DEAH_box_helicase_dom"/>
</dbReference>
<dbReference type="GO" id="GO:0046872">
    <property type="term" value="F:metal ion binding"/>
    <property type="evidence" value="ECO:0007669"/>
    <property type="project" value="UniProtKB-KW"/>
</dbReference>
<dbReference type="Pfam" id="PF00270">
    <property type="entry name" value="DEAD"/>
    <property type="match status" value="1"/>
</dbReference>
<dbReference type="SMART" id="SM00487">
    <property type="entry name" value="DEXDc"/>
    <property type="match status" value="1"/>
</dbReference>
<dbReference type="PANTHER" id="PTHR47959">
    <property type="entry name" value="ATP-DEPENDENT RNA HELICASE RHLE-RELATED"/>
    <property type="match status" value="1"/>
</dbReference>
<organism evidence="13 14">
    <name type="scientific">Metallosphaera hakonensis JCM 8857 = DSM 7519</name>
    <dbReference type="NCBI Taxonomy" id="1293036"/>
    <lineage>
        <taxon>Archaea</taxon>
        <taxon>Thermoproteota</taxon>
        <taxon>Thermoprotei</taxon>
        <taxon>Sulfolobales</taxon>
        <taxon>Sulfolobaceae</taxon>
        <taxon>Metallosphaera</taxon>
    </lineage>
</organism>
<evidence type="ECO:0000259" key="12">
    <source>
        <dbReference type="PROSITE" id="PS51643"/>
    </source>
</evidence>
<evidence type="ECO:0000256" key="3">
    <source>
        <dbReference type="ARBA" id="ARBA00022722"/>
    </source>
</evidence>
<dbReference type="PANTHER" id="PTHR47959:SF16">
    <property type="entry name" value="CRISPR-ASSOCIATED NUCLEASE_HELICASE CAS3-RELATED"/>
    <property type="match status" value="1"/>
</dbReference>
<keyword evidence="4" id="KW-0479">Metal-binding</keyword>
<evidence type="ECO:0000256" key="8">
    <source>
        <dbReference type="ARBA" id="ARBA00022840"/>
    </source>
</evidence>
<dbReference type="InterPro" id="IPR006474">
    <property type="entry name" value="Helicase_Cas3_CRISPR-ass_core"/>
</dbReference>
<keyword evidence="5" id="KW-0547">Nucleotide-binding</keyword>
<dbReference type="OrthoDB" id="43851at2157"/>
<protein>
    <recommendedName>
        <fullName evidence="15">CRISPR-associated helicase/endonuclease Cas3</fullName>
    </recommendedName>
</protein>
<name>A0A2U9IRG9_9CREN</name>
<dbReference type="GeneID" id="36834042"/>
<keyword evidence="10" id="KW-0175">Coiled coil</keyword>
<evidence type="ECO:0000256" key="2">
    <source>
        <dbReference type="ARBA" id="ARBA00009046"/>
    </source>
</evidence>
<keyword evidence="8" id="KW-0067">ATP-binding</keyword>
<keyword evidence="6" id="KW-0378">Hydrolase</keyword>
<dbReference type="InterPro" id="IPR001650">
    <property type="entry name" value="Helicase_C-like"/>
</dbReference>
<feature type="domain" description="HD Cas3-type" evidence="12">
    <location>
        <begin position="4"/>
        <end position="190"/>
    </location>
</feature>
<dbReference type="STRING" id="1293036.GCA_001315825_03056"/>
<evidence type="ECO:0000313" key="13">
    <source>
        <dbReference type="EMBL" id="AWR98648.1"/>
    </source>
</evidence>
<dbReference type="AlphaFoldDB" id="A0A2U9IRG9"/>
<dbReference type="GO" id="GO:0004518">
    <property type="term" value="F:nuclease activity"/>
    <property type="evidence" value="ECO:0007669"/>
    <property type="project" value="UniProtKB-KW"/>
</dbReference>
<dbReference type="GO" id="GO:0051607">
    <property type="term" value="P:defense response to virus"/>
    <property type="evidence" value="ECO:0007669"/>
    <property type="project" value="UniProtKB-KW"/>
</dbReference>
<dbReference type="InterPro" id="IPR038257">
    <property type="entry name" value="CRISPR-assoc_Cas3_HD_sf"/>
</dbReference>
<keyword evidence="14" id="KW-1185">Reference proteome</keyword>
<evidence type="ECO:0000259" key="11">
    <source>
        <dbReference type="PROSITE" id="PS51192"/>
    </source>
</evidence>
<evidence type="ECO:0000313" key="14">
    <source>
        <dbReference type="Proteomes" id="UP000247586"/>
    </source>
</evidence>
<comment type="similarity">
    <text evidence="2">In the central section; belongs to the CRISPR-associated helicase Cas3 family.</text>
</comment>
<dbReference type="SUPFAM" id="SSF52540">
    <property type="entry name" value="P-loop containing nucleoside triphosphate hydrolases"/>
    <property type="match status" value="1"/>
</dbReference>
<dbReference type="EMBL" id="CP029287">
    <property type="protein sequence ID" value="AWR98648.1"/>
    <property type="molecule type" value="Genomic_DNA"/>
</dbReference>
<dbReference type="PROSITE" id="PS51643">
    <property type="entry name" value="HD_CAS3"/>
    <property type="match status" value="1"/>
</dbReference>
<evidence type="ECO:0000256" key="1">
    <source>
        <dbReference type="ARBA" id="ARBA00006847"/>
    </source>
</evidence>
<dbReference type="PROSITE" id="PS51192">
    <property type="entry name" value="HELICASE_ATP_BIND_1"/>
    <property type="match status" value="1"/>
</dbReference>
<dbReference type="InterPro" id="IPR050079">
    <property type="entry name" value="DEAD_box_RNA_helicase"/>
</dbReference>
<dbReference type="Pfam" id="PF22590">
    <property type="entry name" value="Cas3-like_C_2"/>
    <property type="match status" value="1"/>
</dbReference>
<keyword evidence="7" id="KW-0347">Helicase</keyword>
<dbReference type="InterPro" id="IPR027417">
    <property type="entry name" value="P-loop_NTPase"/>
</dbReference>
<proteinExistence type="inferred from homology"/>
<comment type="similarity">
    <text evidence="1">In the N-terminal section; belongs to the CRISPR-associated nuclease Cas3-HD family.</text>
</comment>
<evidence type="ECO:0000256" key="6">
    <source>
        <dbReference type="ARBA" id="ARBA00022801"/>
    </source>
</evidence>
<dbReference type="Proteomes" id="UP000247586">
    <property type="component" value="Chromosome"/>
</dbReference>
<dbReference type="GO" id="GO:0003724">
    <property type="term" value="F:RNA helicase activity"/>
    <property type="evidence" value="ECO:0007669"/>
    <property type="project" value="TreeGrafter"/>
</dbReference>
<dbReference type="Gene3D" id="3.40.50.300">
    <property type="entry name" value="P-loop containing nucleotide triphosphate hydrolases"/>
    <property type="match status" value="2"/>
</dbReference>
<evidence type="ECO:0000256" key="7">
    <source>
        <dbReference type="ARBA" id="ARBA00022806"/>
    </source>
</evidence>
<dbReference type="InterPro" id="IPR006483">
    <property type="entry name" value="CRISPR-assoc_Cas3_HD"/>
</dbReference>